<feature type="transmembrane region" description="Helical" evidence="1">
    <location>
        <begin position="456"/>
        <end position="483"/>
    </location>
</feature>
<sequence length="595" mass="64473">MAGRDTPARWLADLDRVARVAAGADRPDLVERLQQARARLVDEDVPVAVVGEFKQGKSTLINALLRTDVCPVDVDVVTAVPTILRYGAPPAVLVHPSDEAAPPVPVPFAWLRDCVTTGAADGEPLRAVEVRLDRKLLRGGLSLVDTPGVGGLDSAHGNLTLGALSLARAALFVTDAAQELTAPELEFLARAAERCPRMVCVLTKIDLHGEWRRIAELDRGHLAKAGLSVPVVPVSSFLRMRAGARGAADLNAESGFPKLLEALRKLASGSAGVAAARRDLAFAVSQLREQVGAERAATADPEASPALADRLAEQTKRRQRLAAGSWQTALSDGIQDLSTDIDHDLRERLRALLRRGDAMLDAGDPRDTWYDFKAWVVREATAAAVDNLLVLVTRTEQLARDVAERFDLEYDSLDLDLPAPASAVSRVDVLDVRFDRSSVQQFLGAFTAARVTYGGLLMLGAFGSLLGLTLAAPVGVLGGLTVGRKLIRDERQRQTEQRRQTARQELRRYVDEVGFVLGKDSRDAVRRTQRYLRDEFAARAGGAERSSAQALAAVRRAATLPADDRARRAAELDARWRDLDQVAERFVAVPAGRPR</sequence>
<dbReference type="Pfam" id="PF00350">
    <property type="entry name" value="Dynamin_N"/>
    <property type="match status" value="1"/>
</dbReference>
<dbReference type="InterPro" id="IPR051943">
    <property type="entry name" value="TRAFAC_Dynamin-like_GTPase"/>
</dbReference>
<keyword evidence="4" id="KW-1185">Reference proteome</keyword>
<proteinExistence type="predicted"/>
<keyword evidence="1" id="KW-0812">Transmembrane</keyword>
<dbReference type="Gene3D" id="3.40.50.300">
    <property type="entry name" value="P-loop containing nucleotide triphosphate hydrolases"/>
    <property type="match status" value="1"/>
</dbReference>
<comment type="caution">
    <text evidence="3">The sequence shown here is derived from an EMBL/GenBank/DDBJ whole genome shotgun (WGS) entry which is preliminary data.</text>
</comment>
<evidence type="ECO:0000256" key="1">
    <source>
        <dbReference type="SAM" id="Phobius"/>
    </source>
</evidence>
<dbReference type="RefSeq" id="WP_281901280.1">
    <property type="nucleotide sequence ID" value="NZ_BSDI01000035.1"/>
</dbReference>
<protein>
    <submittedName>
        <fullName evidence="3">Dynamin</fullName>
    </submittedName>
</protein>
<dbReference type="EMBL" id="BSDI01000035">
    <property type="protein sequence ID" value="GLI00750.1"/>
    <property type="molecule type" value="Genomic_DNA"/>
</dbReference>
<dbReference type="SUPFAM" id="SSF52540">
    <property type="entry name" value="P-loop containing nucleoside triphosphate hydrolases"/>
    <property type="match status" value="1"/>
</dbReference>
<evidence type="ECO:0000313" key="3">
    <source>
        <dbReference type="EMBL" id="GLI00750.1"/>
    </source>
</evidence>
<reference evidence="3" key="1">
    <citation type="submission" date="2022-12" db="EMBL/GenBank/DDBJ databases">
        <title>New Phytohabitans aurantiacus sp. RD004123 nov., an actinomycete isolated from soil.</title>
        <authorList>
            <person name="Triningsih D.W."/>
            <person name="Harunari E."/>
            <person name="Igarashi Y."/>
        </authorList>
    </citation>
    <scope>NUCLEOTIDE SEQUENCE</scope>
    <source>
        <strain evidence="3">RD004123</strain>
    </source>
</reference>
<feature type="domain" description="Dynamin N-terminal" evidence="2">
    <location>
        <begin position="47"/>
        <end position="205"/>
    </location>
</feature>
<dbReference type="InterPro" id="IPR045063">
    <property type="entry name" value="Dynamin_N"/>
</dbReference>
<evidence type="ECO:0000259" key="2">
    <source>
        <dbReference type="Pfam" id="PF00350"/>
    </source>
</evidence>
<dbReference type="Proteomes" id="UP001144280">
    <property type="component" value="Unassembled WGS sequence"/>
</dbReference>
<keyword evidence="1" id="KW-0472">Membrane</keyword>
<evidence type="ECO:0000313" key="4">
    <source>
        <dbReference type="Proteomes" id="UP001144280"/>
    </source>
</evidence>
<organism evidence="3 4">
    <name type="scientific">Phytohabitans aurantiacus</name>
    <dbReference type="NCBI Taxonomy" id="3016789"/>
    <lineage>
        <taxon>Bacteria</taxon>
        <taxon>Bacillati</taxon>
        <taxon>Actinomycetota</taxon>
        <taxon>Actinomycetes</taxon>
        <taxon>Micromonosporales</taxon>
        <taxon>Micromonosporaceae</taxon>
    </lineage>
</organism>
<dbReference type="InterPro" id="IPR027417">
    <property type="entry name" value="P-loop_NTPase"/>
</dbReference>
<accession>A0ABQ5R230</accession>
<dbReference type="PANTHER" id="PTHR43681">
    <property type="entry name" value="TRANSMEMBRANE GTPASE FZO"/>
    <property type="match status" value="1"/>
</dbReference>
<dbReference type="PANTHER" id="PTHR43681:SF1">
    <property type="entry name" value="SARCALUMENIN"/>
    <property type="match status" value="1"/>
</dbReference>
<keyword evidence="1" id="KW-1133">Transmembrane helix</keyword>
<name>A0ABQ5R230_9ACTN</name>
<gene>
    <name evidence="3" type="ORF">Pa4123_60260</name>
</gene>